<dbReference type="EMBL" id="SNYI01000008">
    <property type="protein sequence ID" value="TDQ28143.1"/>
    <property type="molecule type" value="Genomic_DNA"/>
</dbReference>
<comment type="caution">
    <text evidence="1">The sequence shown here is derived from an EMBL/GenBank/DDBJ whole genome shotgun (WGS) entry which is preliminary data.</text>
</comment>
<name>A0A4R6TEI5_9FLAO</name>
<gene>
    <name evidence="1" type="ORF">CLV82_2973</name>
</gene>
<protein>
    <recommendedName>
        <fullName evidence="3">Carboxypeptidase-like protein</fullName>
    </recommendedName>
</protein>
<evidence type="ECO:0000313" key="1">
    <source>
        <dbReference type="EMBL" id="TDQ28143.1"/>
    </source>
</evidence>
<accession>A0A4R6TEI5</accession>
<reference evidence="1 2" key="1">
    <citation type="submission" date="2019-03" db="EMBL/GenBank/DDBJ databases">
        <title>Genomic Encyclopedia of Archaeal and Bacterial Type Strains, Phase II (KMG-II): from individual species to whole genera.</title>
        <authorList>
            <person name="Goeker M."/>
        </authorList>
    </citation>
    <scope>NUCLEOTIDE SEQUENCE [LARGE SCALE GENOMIC DNA]</scope>
    <source>
        <strain evidence="1 2">DSM 18435</strain>
    </source>
</reference>
<proteinExistence type="predicted"/>
<dbReference type="AlphaFoldDB" id="A0A4R6TEI5"/>
<evidence type="ECO:0008006" key="3">
    <source>
        <dbReference type="Google" id="ProtNLM"/>
    </source>
</evidence>
<sequence length="132" mass="15400">MRTKYFLLLFVLLHLVYTSCGTTRSISSSNVKVHYLKKEFWKLPDVIIEVYDFNTKKSWPAFIEVNGLIQDWDREGDEMGKFKLQLRPGKHNLVIASIGMETLTLKKLNVTESDSIIIKAYLEDSKEILYDH</sequence>
<evidence type="ECO:0000313" key="2">
    <source>
        <dbReference type="Proteomes" id="UP000295468"/>
    </source>
</evidence>
<dbReference type="RefSeq" id="WP_166636724.1">
    <property type="nucleotide sequence ID" value="NZ_SNYI01000008.1"/>
</dbReference>
<dbReference type="Proteomes" id="UP000295468">
    <property type="component" value="Unassembled WGS sequence"/>
</dbReference>
<organism evidence="1 2">
    <name type="scientific">Zeaxanthinibacter enoshimensis</name>
    <dbReference type="NCBI Taxonomy" id="392009"/>
    <lineage>
        <taxon>Bacteria</taxon>
        <taxon>Pseudomonadati</taxon>
        <taxon>Bacteroidota</taxon>
        <taxon>Flavobacteriia</taxon>
        <taxon>Flavobacteriales</taxon>
        <taxon>Flavobacteriaceae</taxon>
        <taxon>Zeaxanthinibacter</taxon>
    </lineage>
</organism>
<keyword evidence="2" id="KW-1185">Reference proteome</keyword>